<accession>A0A0L0TC81</accession>
<dbReference type="InterPro" id="IPR026243">
    <property type="entry name" value="HAUS1"/>
</dbReference>
<reference evidence="1 2" key="1">
    <citation type="submission" date="2009-11" db="EMBL/GenBank/DDBJ databases">
        <title>Annotation of Allomyces macrogynus ATCC 38327.</title>
        <authorList>
            <consortium name="The Broad Institute Genome Sequencing Platform"/>
            <person name="Russ C."/>
            <person name="Cuomo C."/>
            <person name="Burger G."/>
            <person name="Gray M.W."/>
            <person name="Holland P.W.H."/>
            <person name="King N."/>
            <person name="Lang F.B.F."/>
            <person name="Roger A.J."/>
            <person name="Ruiz-Trillo I."/>
            <person name="Young S.K."/>
            <person name="Zeng Q."/>
            <person name="Gargeya S."/>
            <person name="Fitzgerald M."/>
            <person name="Haas B."/>
            <person name="Abouelleil A."/>
            <person name="Alvarado L."/>
            <person name="Arachchi H.M."/>
            <person name="Berlin A."/>
            <person name="Chapman S.B."/>
            <person name="Gearin G."/>
            <person name="Goldberg J."/>
            <person name="Griggs A."/>
            <person name="Gujja S."/>
            <person name="Hansen M."/>
            <person name="Heiman D."/>
            <person name="Howarth C."/>
            <person name="Larimer J."/>
            <person name="Lui A."/>
            <person name="MacDonald P.J.P."/>
            <person name="McCowen C."/>
            <person name="Montmayeur A."/>
            <person name="Murphy C."/>
            <person name="Neiman D."/>
            <person name="Pearson M."/>
            <person name="Priest M."/>
            <person name="Roberts A."/>
            <person name="Saif S."/>
            <person name="Shea T."/>
            <person name="Sisk P."/>
            <person name="Stolte C."/>
            <person name="Sykes S."/>
            <person name="Wortman J."/>
            <person name="Nusbaum C."/>
            <person name="Birren B."/>
        </authorList>
    </citation>
    <scope>NUCLEOTIDE SEQUENCE [LARGE SCALE GENOMIC DNA]</scope>
    <source>
        <strain evidence="1 2">ATCC 38327</strain>
    </source>
</reference>
<protein>
    <submittedName>
        <fullName evidence="1">Uncharacterized protein</fullName>
    </submittedName>
</protein>
<evidence type="ECO:0000313" key="2">
    <source>
        <dbReference type="Proteomes" id="UP000054350"/>
    </source>
</evidence>
<sequence>MSLELHLYHRLGHVLVFEKNAATLAALRQAGDEDCRLLSDLATERQLSASVQRDLEDQVTHLSSVLAASPSALSKQGVHALEALVDLAMLLDLGSVATSSYKTALTDVDLADFAALRDAIHDTTFLEQIHAEHTALAIVHDQWSSFVAASAHDVDEKRGLEREQPASIHTLRVKRDEYLHRANQLASPPRDARYPYVAELAREVR</sequence>
<dbReference type="EMBL" id="GG745379">
    <property type="protein sequence ID" value="KNE72320.1"/>
    <property type="molecule type" value="Genomic_DNA"/>
</dbReference>
<dbReference type="AlphaFoldDB" id="A0A0L0TC81"/>
<organism evidence="1 2">
    <name type="scientific">Allomyces macrogynus (strain ATCC 38327)</name>
    <name type="common">Allomyces javanicus var. macrogynus</name>
    <dbReference type="NCBI Taxonomy" id="578462"/>
    <lineage>
        <taxon>Eukaryota</taxon>
        <taxon>Fungi</taxon>
        <taxon>Fungi incertae sedis</taxon>
        <taxon>Blastocladiomycota</taxon>
        <taxon>Blastocladiomycetes</taxon>
        <taxon>Blastocladiales</taxon>
        <taxon>Blastocladiaceae</taxon>
        <taxon>Allomyces</taxon>
    </lineage>
</organism>
<name>A0A0L0TC81_ALLM3</name>
<keyword evidence="2" id="KW-1185">Reference proteome</keyword>
<dbReference type="Proteomes" id="UP000054350">
    <property type="component" value="Unassembled WGS sequence"/>
</dbReference>
<dbReference type="VEuPathDB" id="FungiDB:AMAG_16806"/>
<evidence type="ECO:0000313" key="1">
    <source>
        <dbReference type="EMBL" id="KNE72320.1"/>
    </source>
</evidence>
<reference evidence="2" key="2">
    <citation type="submission" date="2009-11" db="EMBL/GenBank/DDBJ databases">
        <title>The Genome Sequence of Allomyces macrogynus strain ATCC 38327.</title>
        <authorList>
            <consortium name="The Broad Institute Genome Sequencing Platform"/>
            <person name="Russ C."/>
            <person name="Cuomo C."/>
            <person name="Shea T."/>
            <person name="Young S.K."/>
            <person name="Zeng Q."/>
            <person name="Koehrsen M."/>
            <person name="Haas B."/>
            <person name="Borodovsky M."/>
            <person name="Guigo R."/>
            <person name="Alvarado L."/>
            <person name="Berlin A."/>
            <person name="Borenstein D."/>
            <person name="Chen Z."/>
            <person name="Engels R."/>
            <person name="Freedman E."/>
            <person name="Gellesch M."/>
            <person name="Goldberg J."/>
            <person name="Griggs A."/>
            <person name="Gujja S."/>
            <person name="Heiman D."/>
            <person name="Hepburn T."/>
            <person name="Howarth C."/>
            <person name="Jen D."/>
            <person name="Larson L."/>
            <person name="Lewis B."/>
            <person name="Mehta T."/>
            <person name="Park D."/>
            <person name="Pearson M."/>
            <person name="Roberts A."/>
            <person name="Saif S."/>
            <person name="Shenoy N."/>
            <person name="Sisk P."/>
            <person name="Stolte C."/>
            <person name="Sykes S."/>
            <person name="Walk T."/>
            <person name="White J."/>
            <person name="Yandava C."/>
            <person name="Burger G."/>
            <person name="Gray M.W."/>
            <person name="Holland P.W.H."/>
            <person name="King N."/>
            <person name="Lang F.B.F."/>
            <person name="Roger A.J."/>
            <person name="Ruiz-Trillo I."/>
            <person name="Lander E."/>
            <person name="Nusbaum C."/>
        </authorList>
    </citation>
    <scope>NUCLEOTIDE SEQUENCE [LARGE SCALE GENOMIC DNA]</scope>
    <source>
        <strain evidence="2">ATCC 38327</strain>
    </source>
</reference>
<gene>
    <name evidence="1" type="ORF">AMAG_16806</name>
</gene>
<proteinExistence type="predicted"/>
<dbReference type="Pfam" id="PF25762">
    <property type="entry name" value="HAUS1"/>
    <property type="match status" value="1"/>
</dbReference>